<evidence type="ECO:0000256" key="1">
    <source>
        <dbReference type="SAM" id="MobiDB-lite"/>
    </source>
</evidence>
<keyword evidence="2" id="KW-0732">Signal</keyword>
<keyword evidence="4" id="KW-1185">Reference proteome</keyword>
<dbReference type="RefSeq" id="WP_309150755.1">
    <property type="nucleotide sequence ID" value="NZ_CP133568.1"/>
</dbReference>
<feature type="signal peptide" evidence="2">
    <location>
        <begin position="1"/>
        <end position="20"/>
    </location>
</feature>
<name>A0ABY9P2M2_9GAMM</name>
<feature type="region of interest" description="Disordered" evidence="1">
    <location>
        <begin position="327"/>
        <end position="351"/>
    </location>
</feature>
<reference evidence="3 4" key="1">
    <citation type="submission" date="2023-08" db="EMBL/GenBank/DDBJ databases">
        <title>The whole genome sequence of Lysobacter yananisis.</title>
        <authorList>
            <person name="Sun H."/>
        </authorList>
    </citation>
    <scope>NUCLEOTIDE SEQUENCE [LARGE SCALE GENOMIC DNA]</scope>
    <source>
        <strain evidence="3 4">SNNU513</strain>
    </source>
</reference>
<dbReference type="Proteomes" id="UP001229313">
    <property type="component" value="Chromosome"/>
</dbReference>
<evidence type="ECO:0000313" key="3">
    <source>
        <dbReference type="EMBL" id="WMT01217.1"/>
    </source>
</evidence>
<feature type="compositionally biased region" description="Low complexity" evidence="1">
    <location>
        <begin position="329"/>
        <end position="339"/>
    </location>
</feature>
<keyword evidence="3" id="KW-0378">Hydrolase</keyword>
<organism evidence="3 4">
    <name type="scientific">Lysobacter yananisis</name>
    <dbReference type="NCBI Taxonomy" id="1003114"/>
    <lineage>
        <taxon>Bacteria</taxon>
        <taxon>Pseudomonadati</taxon>
        <taxon>Pseudomonadota</taxon>
        <taxon>Gammaproteobacteria</taxon>
        <taxon>Lysobacterales</taxon>
        <taxon>Lysobacteraceae</taxon>
        <taxon>Lysobacter</taxon>
    </lineage>
</organism>
<sequence>MNLRLRVVSVAASASVSALARSVAAALLLAGAAPAASADAGPAPAREPVVDIADVERFYAVYDAARGKPDAQALQRGYLDSGTPALRQFAAARIGTMQRLAERIGERPQAYEKARACAQRLPQIRAGVRAAMAELGRIYPEASFPPVTLAIGRGGTGGTTTPAGVVIGVETICSADWLQPDLTARFVHLIAHEYAHVQQPGAAVETPGASLLYQALIEGGAELVGELSSGEVNAVHLRERTRGRECEFEREFAAEQGGSDLSRWFYNGVGDARRPGDLGYWAGYRIAAAFYARAADKRRALYELLHATPENAQDLLRRSGWRPQCGETAASASRAPASAIDPLEGGLKSSA</sequence>
<accession>A0ABY9P2M2</accession>
<gene>
    <name evidence="3" type="ORF">RDV84_14560</name>
</gene>
<evidence type="ECO:0000313" key="4">
    <source>
        <dbReference type="Proteomes" id="UP001229313"/>
    </source>
</evidence>
<feature type="chain" id="PRO_5046723434" evidence="2">
    <location>
        <begin position="21"/>
        <end position="351"/>
    </location>
</feature>
<evidence type="ECO:0000256" key="2">
    <source>
        <dbReference type="SAM" id="SignalP"/>
    </source>
</evidence>
<dbReference type="GO" id="GO:0006508">
    <property type="term" value="P:proteolysis"/>
    <property type="evidence" value="ECO:0007669"/>
    <property type="project" value="UniProtKB-KW"/>
</dbReference>
<dbReference type="GO" id="GO:0008233">
    <property type="term" value="F:peptidase activity"/>
    <property type="evidence" value="ECO:0007669"/>
    <property type="project" value="UniProtKB-KW"/>
</dbReference>
<proteinExistence type="predicted"/>
<protein>
    <submittedName>
        <fullName evidence="3">DUF2268 domain-containing putative Zn-dependent protease</fullName>
    </submittedName>
</protein>
<dbReference type="EMBL" id="CP133568">
    <property type="protein sequence ID" value="WMT01217.1"/>
    <property type="molecule type" value="Genomic_DNA"/>
</dbReference>
<keyword evidence="3" id="KW-0645">Protease</keyword>